<dbReference type="EMBL" id="LT840184">
    <property type="protein sequence ID" value="SMF73999.1"/>
    <property type="molecule type" value="Genomic_DNA"/>
</dbReference>
<sequence length="321" mass="34972">MSGAGHLLPPEWLTRLERLSLGARTRVAGTLQGKRRSRRLGSSLEFADYRLYAPGDDVRRFDWGVYSRTGKAFVRQFMDEQELMVSIYVDCSASMNARTSTSLLDSSTSSGTPVSGGMDSEGAKWMLARQLAASIGYMALSSYDRLQVACYSRTLDSRLPILRGKGAAHRLFAHLQQAPTGGDGSLAAALSVPGALPRLPGMTWIFSDFWLEGGEEELSRSLSLLSGAGQETVLVHVLSREELEPRLSGDLRLVDSESLTGKEVAVTGRVLDAYREELENYRQMLARVCAERGMTYVLIPADMPLQEAVFGILAGAGLVKG</sequence>
<organism evidence="2 3">
    <name type="scientific">Paenibacillus uliginis N3/975</name>
    <dbReference type="NCBI Taxonomy" id="1313296"/>
    <lineage>
        <taxon>Bacteria</taxon>
        <taxon>Bacillati</taxon>
        <taxon>Bacillota</taxon>
        <taxon>Bacilli</taxon>
        <taxon>Bacillales</taxon>
        <taxon>Paenibacillaceae</taxon>
        <taxon>Paenibacillus</taxon>
    </lineage>
</organism>
<dbReference type="Pfam" id="PF01882">
    <property type="entry name" value="DUF58"/>
    <property type="match status" value="1"/>
</dbReference>
<accession>A0A1X7GSA9</accession>
<dbReference type="STRING" id="1313296.SAMN05661091_1031"/>
<proteinExistence type="predicted"/>
<dbReference type="InterPro" id="IPR002881">
    <property type="entry name" value="DUF58"/>
</dbReference>
<dbReference type="PANTHER" id="PTHR33608:SF7">
    <property type="entry name" value="DUF58 DOMAIN-CONTAINING PROTEIN"/>
    <property type="match status" value="1"/>
</dbReference>
<reference evidence="2 3" key="1">
    <citation type="submission" date="2017-04" db="EMBL/GenBank/DDBJ databases">
        <authorList>
            <person name="Afonso C.L."/>
            <person name="Miller P.J."/>
            <person name="Scott M.A."/>
            <person name="Spackman E."/>
            <person name="Goraichik I."/>
            <person name="Dimitrov K.M."/>
            <person name="Suarez D.L."/>
            <person name="Swayne D.E."/>
        </authorList>
    </citation>
    <scope>NUCLEOTIDE SEQUENCE [LARGE SCALE GENOMIC DNA]</scope>
    <source>
        <strain evidence="2 3">N3/975</strain>
    </source>
</reference>
<dbReference type="RefSeq" id="WP_208918045.1">
    <property type="nucleotide sequence ID" value="NZ_LT840184.1"/>
</dbReference>
<evidence type="ECO:0000313" key="3">
    <source>
        <dbReference type="Proteomes" id="UP000192940"/>
    </source>
</evidence>
<evidence type="ECO:0000259" key="1">
    <source>
        <dbReference type="Pfam" id="PF01882"/>
    </source>
</evidence>
<dbReference type="Proteomes" id="UP000192940">
    <property type="component" value="Chromosome I"/>
</dbReference>
<feature type="domain" description="DUF58" evidence="1">
    <location>
        <begin position="48"/>
        <end position="275"/>
    </location>
</feature>
<keyword evidence="3" id="KW-1185">Reference proteome</keyword>
<protein>
    <submittedName>
        <fullName evidence="2">Uncharacterized conserved protein (Some members contain a von Willebrand factor type A (VWA) domain)</fullName>
    </submittedName>
</protein>
<name>A0A1X7GSA9_9BACL</name>
<gene>
    <name evidence="2" type="ORF">SAMN05661091_1031</name>
</gene>
<dbReference type="PANTHER" id="PTHR33608">
    <property type="entry name" value="BLL2464 PROTEIN"/>
    <property type="match status" value="1"/>
</dbReference>
<evidence type="ECO:0000313" key="2">
    <source>
        <dbReference type="EMBL" id="SMF73999.1"/>
    </source>
</evidence>
<dbReference type="AlphaFoldDB" id="A0A1X7GSA9"/>